<dbReference type="EMBL" id="BAABGT010000004">
    <property type="protein sequence ID" value="GAA4536329.1"/>
    <property type="molecule type" value="Genomic_DNA"/>
</dbReference>
<feature type="region of interest" description="Disordered" evidence="1">
    <location>
        <begin position="121"/>
        <end position="140"/>
    </location>
</feature>
<protein>
    <recommendedName>
        <fullName evidence="3">ARB-07466-like C-terminal domain-containing protein</fullName>
    </recommendedName>
</protein>
<evidence type="ECO:0000313" key="4">
    <source>
        <dbReference type="EMBL" id="GAA4536329.1"/>
    </source>
</evidence>
<feature type="compositionally biased region" description="Low complexity" evidence="1">
    <location>
        <begin position="121"/>
        <end position="131"/>
    </location>
</feature>
<keyword evidence="5" id="KW-1185">Reference proteome</keyword>
<feature type="signal peptide" evidence="2">
    <location>
        <begin position="1"/>
        <end position="16"/>
    </location>
</feature>
<evidence type="ECO:0000256" key="2">
    <source>
        <dbReference type="SAM" id="SignalP"/>
    </source>
</evidence>
<comment type="caution">
    <text evidence="4">The sequence shown here is derived from an EMBL/GenBank/DDBJ whole genome shotgun (WGS) entry which is preliminary data.</text>
</comment>
<feature type="chain" id="PRO_5045359715" description="ARB-07466-like C-terminal domain-containing protein" evidence="2">
    <location>
        <begin position="17"/>
        <end position="278"/>
    </location>
</feature>
<dbReference type="RefSeq" id="WP_345411917.1">
    <property type="nucleotide sequence ID" value="NZ_BAABGT010000004.1"/>
</dbReference>
<accession>A0ABP8RDZ1</accession>
<reference evidence="5" key="1">
    <citation type="journal article" date="2019" name="Int. J. Syst. Evol. Microbiol.">
        <title>The Global Catalogue of Microorganisms (GCM) 10K type strain sequencing project: providing services to taxonomists for standard genome sequencing and annotation.</title>
        <authorList>
            <consortium name="The Broad Institute Genomics Platform"/>
            <consortium name="The Broad Institute Genome Sequencing Center for Infectious Disease"/>
            <person name="Wu L."/>
            <person name="Ma J."/>
        </authorList>
    </citation>
    <scope>NUCLEOTIDE SEQUENCE [LARGE SCALE GENOMIC DNA]</scope>
    <source>
        <strain evidence="5">JCM 17906</strain>
    </source>
</reference>
<dbReference type="Pfam" id="PF26571">
    <property type="entry name" value="VldE"/>
    <property type="match status" value="1"/>
</dbReference>
<dbReference type="InterPro" id="IPR058593">
    <property type="entry name" value="ARB_07466-like_C"/>
</dbReference>
<feature type="domain" description="ARB-07466-like C-terminal" evidence="3">
    <location>
        <begin position="146"/>
        <end position="263"/>
    </location>
</feature>
<sequence length="278" mass="28892">MRTLILVALATGLLMAAPGQSTVVLVADEGPVLVVPAPTRAPFTERLAAQACPELVPTTPSGLVRRVAARADEPAPVTRLRRACSQVRSGIAGLLRTRPPAAPGAEALRRSVSGALDRAARTPATPAPWTGGASGCLPPDPTGGRGCVTGATRHGIAAVATAFGPLGGGPTVRSASCWDEHAWNPGSDHPRGRACDLFPGTAGALPGDAERAAGWRVAEFLRRNAESLDVGYLIWQGRYWDPSVADDGGWGRPYRSSVYDTADVTGGHYDHVHVSFAE</sequence>
<dbReference type="Proteomes" id="UP001501598">
    <property type="component" value="Unassembled WGS sequence"/>
</dbReference>
<name>A0ABP8RDZ1_9PSEU</name>
<proteinExistence type="predicted"/>
<gene>
    <name evidence="4" type="ORF">GCM10023175_03100</name>
</gene>
<keyword evidence="2" id="KW-0732">Signal</keyword>
<evidence type="ECO:0000256" key="1">
    <source>
        <dbReference type="SAM" id="MobiDB-lite"/>
    </source>
</evidence>
<evidence type="ECO:0000259" key="3">
    <source>
        <dbReference type="Pfam" id="PF26571"/>
    </source>
</evidence>
<organism evidence="4 5">
    <name type="scientific">Pseudonocardia xishanensis</name>
    <dbReference type="NCBI Taxonomy" id="630995"/>
    <lineage>
        <taxon>Bacteria</taxon>
        <taxon>Bacillati</taxon>
        <taxon>Actinomycetota</taxon>
        <taxon>Actinomycetes</taxon>
        <taxon>Pseudonocardiales</taxon>
        <taxon>Pseudonocardiaceae</taxon>
        <taxon>Pseudonocardia</taxon>
    </lineage>
</organism>
<evidence type="ECO:0000313" key="5">
    <source>
        <dbReference type="Proteomes" id="UP001501598"/>
    </source>
</evidence>